<keyword evidence="2" id="KW-1185">Reference proteome</keyword>
<comment type="caution">
    <text evidence="1">The sequence shown here is derived from an EMBL/GenBank/DDBJ whole genome shotgun (WGS) entry which is preliminary data.</text>
</comment>
<sequence>MPGWKLPPCLPAMFFADVVRAAGVRASAAGSRALFVPRRPLPRRRCTSSRPPWSFEQPRSPGALELEAWGGTGDAQGAPSAAHHPSSPIGALPWHATTTGRPPALFSLPSPERDREKTQPTTTIDDDERRRPNTKTSALSAGFPPFAARKKKRRSNEFVPRAPPTTSIDKRRPRVPDEQVSTSDPDTPVSSPSRRDRGPPPTDDKHPRQTLQATLRWPPPEAIRSPPPSEAATTTNQGPFNGDCVPHHRDTRTASISSFGLVVLHCRYSRSFSLAPTAVPAAAAVPEL</sequence>
<evidence type="ECO:0000313" key="1">
    <source>
        <dbReference type="EMBL" id="KAL3964680.1"/>
    </source>
</evidence>
<accession>A0ACC4E7P7</accession>
<evidence type="ECO:0000313" key="2">
    <source>
        <dbReference type="Proteomes" id="UP001638806"/>
    </source>
</evidence>
<protein>
    <submittedName>
        <fullName evidence="1">Uncharacterized protein</fullName>
    </submittedName>
</protein>
<reference evidence="1" key="1">
    <citation type="submission" date="2024-12" db="EMBL/GenBank/DDBJ databases">
        <title>Comparative genomics and development of molecular markers within Purpureocillium lilacinum and among Purpureocillium species.</title>
        <authorList>
            <person name="Yeh Z.-Y."/>
            <person name="Ni N.-T."/>
            <person name="Lo P.-H."/>
            <person name="Mushyakhwo K."/>
            <person name="Lin C.-F."/>
            <person name="Nai Y.-S."/>
        </authorList>
    </citation>
    <scope>NUCLEOTIDE SEQUENCE</scope>
    <source>
        <strain evidence="1">NCHU-NPUST-175</strain>
    </source>
</reference>
<gene>
    <name evidence="1" type="ORF">ACCO45_001684</name>
</gene>
<name>A0ACC4E7P7_PURLI</name>
<dbReference type="EMBL" id="JBGNUJ010000002">
    <property type="protein sequence ID" value="KAL3964680.1"/>
    <property type="molecule type" value="Genomic_DNA"/>
</dbReference>
<organism evidence="1 2">
    <name type="scientific">Purpureocillium lilacinum</name>
    <name type="common">Paecilomyces lilacinus</name>
    <dbReference type="NCBI Taxonomy" id="33203"/>
    <lineage>
        <taxon>Eukaryota</taxon>
        <taxon>Fungi</taxon>
        <taxon>Dikarya</taxon>
        <taxon>Ascomycota</taxon>
        <taxon>Pezizomycotina</taxon>
        <taxon>Sordariomycetes</taxon>
        <taxon>Hypocreomycetidae</taxon>
        <taxon>Hypocreales</taxon>
        <taxon>Ophiocordycipitaceae</taxon>
        <taxon>Purpureocillium</taxon>
    </lineage>
</organism>
<proteinExistence type="predicted"/>
<dbReference type="Proteomes" id="UP001638806">
    <property type="component" value="Unassembled WGS sequence"/>
</dbReference>